<dbReference type="EMBL" id="FNFU01000008">
    <property type="protein sequence ID" value="SDK57402.1"/>
    <property type="molecule type" value="Genomic_DNA"/>
</dbReference>
<sequence>MTASGPPRIDRYAAVVYNPIKVDLARLRRSVHAAQSAAGWAPTLWFETSAEDFGNEAARRAVRRGASLVIAAGGDGTVRAVAEALRGSEVSLAIVPLGTGNLLARNLQLPLGSIDESAAIAFGGIDKPVDVGVAEMTTFDGRTIEHAFVVLAGVGLDAEMIAKTRPSLKKQVGWLAYVDAGARVIPRAEPFRIGYSLDGRPERHAHISTILVANCGTLTGNMLFLPDARLDDGILDTAIMQVKGVRGWFRIWLRVMWENGVLRRSAAGREVIRLREKGNQRMMKTLSGTDIRIRLDSPQPLELDGDGFGMVRSVFLRSDPQALAVRVPAWSPPV</sequence>
<dbReference type="RefSeq" id="WP_092323274.1">
    <property type="nucleotide sequence ID" value="NZ_FNFU01000008.1"/>
</dbReference>
<evidence type="ECO:0000313" key="1">
    <source>
        <dbReference type="EMBL" id="SDK57402.1"/>
    </source>
</evidence>
<dbReference type="Gene3D" id="3.40.50.10330">
    <property type="entry name" value="Probable inorganic polyphosphate/atp-NAD kinase, domain 1"/>
    <property type="match status" value="1"/>
</dbReference>
<gene>
    <name evidence="1" type="ORF">SAMN05216282_10831</name>
</gene>
<keyword evidence="2" id="KW-1185">Reference proteome</keyword>
<dbReference type="GO" id="GO:0008929">
    <property type="term" value="F:methylglyoxal synthase activity"/>
    <property type="evidence" value="ECO:0007669"/>
    <property type="project" value="InterPro"/>
</dbReference>
<dbReference type="PROSITE" id="PS50146">
    <property type="entry name" value="DAGK"/>
    <property type="match status" value="1"/>
</dbReference>
<dbReference type="GO" id="GO:0005829">
    <property type="term" value="C:cytosol"/>
    <property type="evidence" value="ECO:0007669"/>
    <property type="project" value="TreeGrafter"/>
</dbReference>
<dbReference type="InterPro" id="IPR004363">
    <property type="entry name" value="Methylgl_synth"/>
</dbReference>
<name>A0A1G9D0F7_9MICO</name>
<evidence type="ECO:0000313" key="2">
    <source>
        <dbReference type="Proteomes" id="UP000198701"/>
    </source>
</evidence>
<dbReference type="Pfam" id="PF00781">
    <property type="entry name" value="DAGK_cat"/>
    <property type="match status" value="1"/>
</dbReference>
<dbReference type="PANTHER" id="PTHR30492:SF0">
    <property type="entry name" value="METHYLGLYOXAL SYNTHASE"/>
    <property type="match status" value="1"/>
</dbReference>
<dbReference type="SUPFAM" id="SSF111331">
    <property type="entry name" value="NAD kinase/diacylglycerol kinase-like"/>
    <property type="match status" value="1"/>
</dbReference>
<dbReference type="InterPro" id="IPR045540">
    <property type="entry name" value="YegS/DAGK_C"/>
</dbReference>
<dbReference type="SMART" id="SM00046">
    <property type="entry name" value="DAGKc"/>
    <property type="match status" value="1"/>
</dbReference>
<protein>
    <submittedName>
        <fullName evidence="1">Diacylglycerol kinase family enzyme</fullName>
    </submittedName>
</protein>
<dbReference type="PANTHER" id="PTHR30492">
    <property type="entry name" value="METHYLGLYOXAL SYNTHASE"/>
    <property type="match status" value="1"/>
</dbReference>
<accession>A0A1G9D0F7</accession>
<organism evidence="1 2">
    <name type="scientific">Cryobacterium psychrotolerans</name>
    <dbReference type="NCBI Taxonomy" id="386301"/>
    <lineage>
        <taxon>Bacteria</taxon>
        <taxon>Bacillati</taxon>
        <taxon>Actinomycetota</taxon>
        <taxon>Actinomycetes</taxon>
        <taxon>Micrococcales</taxon>
        <taxon>Microbacteriaceae</taxon>
        <taxon>Cryobacterium</taxon>
    </lineage>
</organism>
<proteinExistence type="predicted"/>
<keyword evidence="1" id="KW-0808">Transferase</keyword>
<dbReference type="InterPro" id="IPR017438">
    <property type="entry name" value="ATP-NAD_kinase_N"/>
</dbReference>
<dbReference type="STRING" id="386301.SAMN05216282_10831"/>
<dbReference type="GO" id="GO:0016301">
    <property type="term" value="F:kinase activity"/>
    <property type="evidence" value="ECO:0007669"/>
    <property type="project" value="UniProtKB-KW"/>
</dbReference>
<dbReference type="AlphaFoldDB" id="A0A1G9D0F7"/>
<dbReference type="Pfam" id="PF19279">
    <property type="entry name" value="YegS_C"/>
    <property type="match status" value="1"/>
</dbReference>
<dbReference type="Gene3D" id="2.60.200.40">
    <property type="match status" value="1"/>
</dbReference>
<dbReference type="Proteomes" id="UP000198701">
    <property type="component" value="Unassembled WGS sequence"/>
</dbReference>
<dbReference type="InterPro" id="IPR001206">
    <property type="entry name" value="Diacylglycerol_kinase_cat_dom"/>
</dbReference>
<keyword evidence="1" id="KW-0418">Kinase</keyword>
<dbReference type="InterPro" id="IPR016064">
    <property type="entry name" value="NAD/diacylglycerol_kinase_sf"/>
</dbReference>
<dbReference type="GO" id="GO:0019242">
    <property type="term" value="P:methylglyoxal biosynthetic process"/>
    <property type="evidence" value="ECO:0007669"/>
    <property type="project" value="InterPro"/>
</dbReference>
<dbReference type="OrthoDB" id="3171056at2"/>
<reference evidence="1 2" key="1">
    <citation type="submission" date="2016-10" db="EMBL/GenBank/DDBJ databases">
        <authorList>
            <person name="de Groot N.N."/>
        </authorList>
    </citation>
    <scope>NUCLEOTIDE SEQUENCE [LARGE SCALE GENOMIC DNA]</scope>
    <source>
        <strain evidence="1 2">CGMCC 1.5382</strain>
    </source>
</reference>